<dbReference type="InterPro" id="IPR050641">
    <property type="entry name" value="RIFMO-like"/>
</dbReference>
<evidence type="ECO:0000256" key="3">
    <source>
        <dbReference type="ARBA" id="ARBA00022630"/>
    </source>
</evidence>
<keyword evidence="3" id="KW-0285">Flavoprotein</keyword>
<dbReference type="Proteomes" id="UP000000328">
    <property type="component" value="Chromosome"/>
</dbReference>
<protein>
    <submittedName>
        <fullName evidence="6">3-(3-hydroxy-phenyl)propionate hydroxylase</fullName>
    </submittedName>
</protein>
<evidence type="ECO:0000259" key="5">
    <source>
        <dbReference type="Pfam" id="PF01494"/>
    </source>
</evidence>
<dbReference type="NCBIfam" id="NF004832">
    <property type="entry name" value="PRK06184.1"/>
    <property type="match status" value="1"/>
</dbReference>
<dbReference type="Pfam" id="PF21274">
    <property type="entry name" value="Rng_hyd_C"/>
    <property type="match status" value="1"/>
</dbReference>
<dbReference type="GO" id="GO:0071949">
    <property type="term" value="F:FAD binding"/>
    <property type="evidence" value="ECO:0007669"/>
    <property type="project" value="InterPro"/>
</dbReference>
<dbReference type="AlphaFoldDB" id="A0A0H3CZB0"/>
<evidence type="ECO:0000313" key="6">
    <source>
        <dbReference type="EMBL" id="ADJ43254.1"/>
    </source>
</evidence>
<dbReference type="Pfam" id="PF01494">
    <property type="entry name" value="FAD_binding_3"/>
    <property type="match status" value="1"/>
</dbReference>
<dbReference type="HOGENOM" id="CLU_009665_20_3_11"/>
<dbReference type="Gene3D" id="3.50.50.60">
    <property type="entry name" value="FAD/NAD(P)-binding domain"/>
    <property type="match status" value="1"/>
</dbReference>
<dbReference type="RefSeq" id="WP_013223342.1">
    <property type="nucleotide sequence ID" value="NC_014318.1"/>
</dbReference>
<dbReference type="PRINTS" id="PR00420">
    <property type="entry name" value="RNGMNOXGNASE"/>
</dbReference>
<accession>A0A0H3CZB0</accession>
<dbReference type="eggNOG" id="COG0654">
    <property type="taxonomic scope" value="Bacteria"/>
</dbReference>
<dbReference type="PANTHER" id="PTHR43004">
    <property type="entry name" value="TRK SYSTEM POTASSIUM UPTAKE PROTEIN"/>
    <property type="match status" value="1"/>
</dbReference>
<dbReference type="GO" id="GO:0016709">
    <property type="term" value="F:oxidoreductase activity, acting on paired donors, with incorporation or reduction of molecular oxygen, NAD(P)H as one donor, and incorporation of one atom of oxygen"/>
    <property type="evidence" value="ECO:0007669"/>
    <property type="project" value="UniProtKB-ARBA"/>
</dbReference>
<comment type="similarity">
    <text evidence="2">Belongs to the PheA/TfdB FAD monooxygenase family.</text>
</comment>
<gene>
    <name evidence="6" type="primary">mhpA</name>
    <name evidence="6" type="ordered locus">AMED_1440</name>
</gene>
<keyword evidence="4" id="KW-0274">FAD</keyword>
<dbReference type="InterPro" id="IPR036249">
    <property type="entry name" value="Thioredoxin-like_sf"/>
</dbReference>
<dbReference type="EMBL" id="CP002000">
    <property type="protein sequence ID" value="ADJ43254.1"/>
    <property type="molecule type" value="Genomic_DNA"/>
</dbReference>
<dbReference type="InterPro" id="IPR002938">
    <property type="entry name" value="FAD-bd"/>
</dbReference>
<feature type="domain" description="FAD-binding" evidence="5">
    <location>
        <begin position="6"/>
        <end position="344"/>
    </location>
</feature>
<comment type="cofactor">
    <cofactor evidence="1">
        <name>FAD</name>
        <dbReference type="ChEBI" id="CHEBI:57692"/>
    </cofactor>
</comment>
<evidence type="ECO:0000256" key="4">
    <source>
        <dbReference type="ARBA" id="ARBA00022827"/>
    </source>
</evidence>
<dbReference type="InterPro" id="IPR036188">
    <property type="entry name" value="FAD/NAD-bd_sf"/>
</dbReference>
<evidence type="ECO:0000256" key="2">
    <source>
        <dbReference type="ARBA" id="ARBA00007801"/>
    </source>
</evidence>
<organism evidence="6 7">
    <name type="scientific">Amycolatopsis mediterranei (strain U-32)</name>
    <dbReference type="NCBI Taxonomy" id="749927"/>
    <lineage>
        <taxon>Bacteria</taxon>
        <taxon>Bacillati</taxon>
        <taxon>Actinomycetota</taxon>
        <taxon>Actinomycetes</taxon>
        <taxon>Pseudonocardiales</taxon>
        <taxon>Pseudonocardiaceae</taxon>
        <taxon>Amycolatopsis</taxon>
    </lineage>
</organism>
<dbReference type="Gene3D" id="3.40.30.120">
    <property type="match status" value="1"/>
</dbReference>
<dbReference type="PATRIC" id="fig|749927.5.peg.1483"/>
<dbReference type="Gene3D" id="3.30.70.2450">
    <property type="match status" value="1"/>
</dbReference>
<dbReference type="KEGG" id="amd:AMED_1440"/>
<evidence type="ECO:0000313" key="7">
    <source>
        <dbReference type="Proteomes" id="UP000000328"/>
    </source>
</evidence>
<reference evidence="6 7" key="1">
    <citation type="journal article" date="2010" name="Cell Res.">
        <title>Complete genome sequence of the rifamycin SV-producing Amycolatopsis mediterranei U32 revealed its genetic characteristics in phylogeny and metabolism.</title>
        <authorList>
            <person name="Zhao W."/>
            <person name="Zhong Y."/>
            <person name="Yuan H."/>
            <person name="Wang J."/>
            <person name="Zheng H."/>
            <person name="Wang Y."/>
            <person name="Cen X."/>
            <person name="Xu F."/>
            <person name="Bai J."/>
            <person name="Han X."/>
            <person name="Lu G."/>
            <person name="Zhu Y."/>
            <person name="Shao Z."/>
            <person name="Yan H."/>
            <person name="Li C."/>
            <person name="Peng N."/>
            <person name="Zhang Z."/>
            <person name="Zhang Y."/>
            <person name="Lin W."/>
            <person name="Fan Y."/>
            <person name="Qin Z."/>
            <person name="Hu Y."/>
            <person name="Zhu B."/>
            <person name="Wang S."/>
            <person name="Ding X."/>
            <person name="Zhao G.P."/>
        </authorList>
    </citation>
    <scope>NUCLEOTIDE SEQUENCE [LARGE SCALE GENOMIC DNA]</scope>
    <source>
        <strain evidence="7">U-32</strain>
    </source>
</reference>
<evidence type="ECO:0000256" key="1">
    <source>
        <dbReference type="ARBA" id="ARBA00001974"/>
    </source>
</evidence>
<dbReference type="SUPFAM" id="SSF52833">
    <property type="entry name" value="Thioredoxin-like"/>
    <property type="match status" value="1"/>
</dbReference>
<dbReference type="GeneID" id="92869232"/>
<sequence length="514" mass="54959">MTPEDAVLIVGAGPTGLTLACELARGGVPFRLIDAATGPQPGSRGKGVQPRSLEVFEDLGIAERVLAHGRLAMPMHSTAPDGRVTRGGEVPRSLVNRPDIPYPASLITPQWRTEEALRRRLEELGGTVEFGTALAGFRQSGEKVTAEIVTAGTAETVTARRLVGCDGGHSTVRKHAGIAFAGETREEVRMILADLAVEGLDREAWHAWQHPDGMLGLCPLPSTDLFQYAAALSPGDDPDRGLSHLQALLERRSGRTDIRLHAPQWSSLWRANTRLADRYRAGNVFLAGDAAHIHPPAGGQGMNTGVQDAHNLGWKFAAVANGAPPALLDTYEAERRPIAARVLTLSTARLEQTLRDRTIPTRRDASTLQLDVGYRGSALAHDDRDDTAALRAGDRAPDATGLATIHGERRLFELTRGGRFTLLAFGPATGPAQLGLRVLQVVDEPAGPHDVVDTAGHLATAYQASERTLVLIRPDGHVGLITDAGDGSAVTDYLTAIGRPAPEEKRLRGAKRRP</sequence>
<dbReference type="SUPFAM" id="SSF51905">
    <property type="entry name" value="FAD/NAD(P)-binding domain"/>
    <property type="match status" value="1"/>
</dbReference>
<proteinExistence type="inferred from homology"/>
<dbReference type="OrthoDB" id="8670884at2"/>
<name>A0A0H3CZB0_AMYMU</name>
<dbReference type="PANTHER" id="PTHR43004:SF19">
    <property type="entry name" value="BINDING MONOOXYGENASE, PUTATIVE (JCVI)-RELATED"/>
    <property type="match status" value="1"/>
</dbReference>